<dbReference type="KEGG" id="mvo:Mvol_0716"/>
<dbReference type="InterPro" id="IPR007166">
    <property type="entry name" value="Class3_signal_pept_motif"/>
</dbReference>
<dbReference type="HOGENOM" id="CLU_1227681_0_0_2"/>
<comment type="subcellular location">
    <subcellularLocation>
        <location evidence="1">Cell surface</location>
    </subcellularLocation>
    <subcellularLocation>
        <location evidence="2">Fimbrium</location>
    </subcellularLocation>
    <subcellularLocation>
        <location evidence="3">Secreted</location>
    </subcellularLocation>
</comment>
<accession>D7DTB5</accession>
<evidence type="ECO:0000313" key="8">
    <source>
        <dbReference type="Proteomes" id="UP000007722"/>
    </source>
</evidence>
<dbReference type="GO" id="GO:0005576">
    <property type="term" value="C:extracellular region"/>
    <property type="evidence" value="ECO:0007669"/>
    <property type="project" value="UniProtKB-SubCell"/>
</dbReference>
<dbReference type="EMBL" id="CP002057">
    <property type="protein sequence ID" value="ADI36375.1"/>
    <property type="molecule type" value="Genomic_DNA"/>
</dbReference>
<dbReference type="InParanoid" id="D7DTB5"/>
<keyword evidence="4" id="KW-0964">Secreted</keyword>
<keyword evidence="8" id="KW-1185">Reference proteome</keyword>
<evidence type="ECO:0000256" key="5">
    <source>
        <dbReference type="ARBA" id="ARBA00023263"/>
    </source>
</evidence>
<reference evidence="7 8" key="1">
    <citation type="submission" date="2010-05" db="EMBL/GenBank/DDBJ databases">
        <title>Complete sequence of Methanococcus voltae A3.</title>
        <authorList>
            <consortium name="US DOE Joint Genome Institute"/>
            <person name="Lucas S."/>
            <person name="Copeland A."/>
            <person name="Lapidus A."/>
            <person name="Cheng J.-F."/>
            <person name="Bruce D."/>
            <person name="Goodwin L."/>
            <person name="Pitluck S."/>
            <person name="Lowry S."/>
            <person name="Clum A."/>
            <person name="Land M."/>
            <person name="Hauser L."/>
            <person name="Kyrpides N."/>
            <person name="Mikhailova N."/>
            <person name="Whitman W.B."/>
            <person name="Woyke T."/>
        </authorList>
    </citation>
    <scope>NUCLEOTIDE SEQUENCE [LARGE SCALE GENOMIC DNA]</scope>
    <source>
        <strain evidence="8">ATCC BAA-1334 / A3</strain>
    </source>
</reference>
<evidence type="ECO:0000256" key="1">
    <source>
        <dbReference type="ARBA" id="ARBA00004241"/>
    </source>
</evidence>
<dbReference type="GO" id="GO:0009986">
    <property type="term" value="C:cell surface"/>
    <property type="evidence" value="ECO:0007669"/>
    <property type="project" value="UniProtKB-SubCell"/>
</dbReference>
<dbReference type="Proteomes" id="UP000007722">
    <property type="component" value="Chromosome"/>
</dbReference>
<dbReference type="Pfam" id="PF04021">
    <property type="entry name" value="Class_IIIsignal"/>
    <property type="match status" value="1"/>
</dbReference>
<sequence length="225" mass="24684">MRLKSLKSLKSRNGQISLELVLLLLIVILSASILAYVFLNDVAESSGILSNMNILGSYSTGDVQNTTNKTVLGPLIGNVRIGACLIYDPAKPQTAYESNFIAVDTNGVAYTLNSDGLVQSNGDVQPELVANDTSIPGHTGIVYRLHNIEYFMVKPIDEATHPLPQAKYVLKLNNTNLVDEYGTNRYLATALDSDGTVDIKIYPQEGVYLYTLPHDFYGSLVFYEN</sequence>
<name>D7DTB5_METV3</name>
<evidence type="ECO:0000256" key="2">
    <source>
        <dbReference type="ARBA" id="ARBA00004561"/>
    </source>
</evidence>
<protein>
    <submittedName>
        <fullName evidence="7">Uncharacterized protein</fullName>
    </submittedName>
</protein>
<feature type="transmembrane region" description="Helical" evidence="6">
    <location>
        <begin position="20"/>
        <end position="39"/>
    </location>
</feature>
<proteinExistence type="predicted"/>
<evidence type="ECO:0000256" key="3">
    <source>
        <dbReference type="ARBA" id="ARBA00004613"/>
    </source>
</evidence>
<dbReference type="AlphaFoldDB" id="D7DTB5"/>
<evidence type="ECO:0000313" key="7">
    <source>
        <dbReference type="EMBL" id="ADI36375.1"/>
    </source>
</evidence>
<keyword evidence="6" id="KW-0472">Membrane</keyword>
<gene>
    <name evidence="7" type="ordered locus">Mvol_0716</name>
</gene>
<keyword evidence="6" id="KW-0812">Transmembrane</keyword>
<evidence type="ECO:0000256" key="6">
    <source>
        <dbReference type="SAM" id="Phobius"/>
    </source>
</evidence>
<keyword evidence="6" id="KW-1133">Transmembrane helix</keyword>
<organism evidence="7 8">
    <name type="scientific">Methanococcus voltae (strain ATCC BAA-1334 / A3)</name>
    <dbReference type="NCBI Taxonomy" id="456320"/>
    <lineage>
        <taxon>Archaea</taxon>
        <taxon>Methanobacteriati</taxon>
        <taxon>Methanobacteriota</taxon>
        <taxon>Methanomada group</taxon>
        <taxon>Methanococci</taxon>
        <taxon>Methanococcales</taxon>
        <taxon>Methanococcaceae</taxon>
        <taxon>Methanococcus</taxon>
    </lineage>
</organism>
<dbReference type="OrthoDB" id="61932at2157"/>
<keyword evidence="5" id="KW-0281">Fimbrium</keyword>
<evidence type="ECO:0000256" key="4">
    <source>
        <dbReference type="ARBA" id="ARBA00022525"/>
    </source>
</evidence>